<evidence type="ECO:0000256" key="1">
    <source>
        <dbReference type="ARBA" id="ARBA00022723"/>
    </source>
</evidence>
<dbReference type="RefSeq" id="WP_260278615.1">
    <property type="nucleotide sequence ID" value="NZ_JANAVZ010000018.1"/>
</dbReference>
<dbReference type="CDD" id="cd06587">
    <property type="entry name" value="VOC"/>
    <property type="match status" value="1"/>
</dbReference>
<organism evidence="3 4">
    <name type="scientific">Paracoccus maritimus</name>
    <dbReference type="NCBI Taxonomy" id="2933292"/>
    <lineage>
        <taxon>Bacteria</taxon>
        <taxon>Pseudomonadati</taxon>
        <taxon>Pseudomonadota</taxon>
        <taxon>Alphaproteobacteria</taxon>
        <taxon>Rhodobacterales</taxon>
        <taxon>Paracoccaceae</taxon>
        <taxon>Paracoccus</taxon>
    </lineage>
</organism>
<dbReference type="PROSITE" id="PS51819">
    <property type="entry name" value="VOC"/>
    <property type="match status" value="1"/>
</dbReference>
<feature type="domain" description="VOC" evidence="2">
    <location>
        <begin position="3"/>
        <end position="138"/>
    </location>
</feature>
<gene>
    <name evidence="3" type="ORF">MU516_17960</name>
</gene>
<protein>
    <submittedName>
        <fullName evidence="3">VOC family protein</fullName>
    </submittedName>
</protein>
<dbReference type="InterPro" id="IPR037523">
    <property type="entry name" value="VOC_core"/>
</dbReference>
<keyword evidence="1" id="KW-0479">Metal-binding</keyword>
<evidence type="ECO:0000313" key="4">
    <source>
        <dbReference type="Proteomes" id="UP001320702"/>
    </source>
</evidence>
<sequence>MTGIRAIRLVTNDADRLAGFYTQALGFRLDDPAPLPDDPFCGSLRRLRALSLGKDRIELIEPNTRVGTSDVVVANDTRFQHFALVAPDIDRAYTRLQASRGWTAITQGGPQHLPASSGGVTAFKFRDPDGHPLELLCFSDDAVPRRWANRSIGENGVLLGIDHTAIVVSDTKQSLSHYAKLGFQRLGGSVNTGPAQAALDGLAAPHVEVTALSTGAVGQPHLELLCYGGDTRHSTTGDADVLATRIVESKGSTALRDPDGHRWIGGSGRDRDMIFERTLHG</sequence>
<dbReference type="InterPro" id="IPR004360">
    <property type="entry name" value="Glyas_Fos-R_dOase_dom"/>
</dbReference>
<dbReference type="Proteomes" id="UP001320702">
    <property type="component" value="Unassembled WGS sequence"/>
</dbReference>
<dbReference type="InterPro" id="IPR029068">
    <property type="entry name" value="Glyas_Bleomycin-R_OHBP_Dase"/>
</dbReference>
<accession>A0ABT2KDY0</accession>
<dbReference type="EMBL" id="JANAVZ010000018">
    <property type="protein sequence ID" value="MCT4334736.1"/>
    <property type="molecule type" value="Genomic_DNA"/>
</dbReference>
<dbReference type="SUPFAM" id="SSF54593">
    <property type="entry name" value="Glyoxalase/Bleomycin resistance protein/Dihydroxybiphenyl dioxygenase"/>
    <property type="match status" value="2"/>
</dbReference>
<dbReference type="Pfam" id="PF00903">
    <property type="entry name" value="Glyoxalase"/>
    <property type="match status" value="1"/>
</dbReference>
<dbReference type="PANTHER" id="PTHR43048:SF3">
    <property type="entry name" value="METHYLMALONYL-COA EPIMERASE, MITOCHONDRIAL"/>
    <property type="match status" value="1"/>
</dbReference>
<keyword evidence="4" id="KW-1185">Reference proteome</keyword>
<dbReference type="Gene3D" id="3.10.180.10">
    <property type="entry name" value="2,3-Dihydroxybiphenyl 1,2-Dioxygenase, domain 1"/>
    <property type="match status" value="2"/>
</dbReference>
<evidence type="ECO:0000259" key="2">
    <source>
        <dbReference type="PROSITE" id="PS51819"/>
    </source>
</evidence>
<dbReference type="PANTHER" id="PTHR43048">
    <property type="entry name" value="METHYLMALONYL-COA EPIMERASE"/>
    <property type="match status" value="1"/>
</dbReference>
<proteinExistence type="predicted"/>
<comment type="caution">
    <text evidence="3">The sequence shown here is derived from an EMBL/GenBank/DDBJ whole genome shotgun (WGS) entry which is preliminary data.</text>
</comment>
<name>A0ABT2KDY0_9RHOB</name>
<evidence type="ECO:0000313" key="3">
    <source>
        <dbReference type="EMBL" id="MCT4334736.1"/>
    </source>
</evidence>
<reference evidence="3 4" key="1">
    <citation type="submission" date="2022-04" db="EMBL/GenBank/DDBJ databases">
        <title>Paracoccus sp. YLB-12 draft genome sequence.</title>
        <authorList>
            <person name="Yu L."/>
        </authorList>
    </citation>
    <scope>NUCLEOTIDE SEQUENCE [LARGE SCALE GENOMIC DNA]</scope>
    <source>
        <strain evidence="3 4">YLB-12</strain>
    </source>
</reference>
<dbReference type="InterPro" id="IPR051785">
    <property type="entry name" value="MMCE/EMCE_epimerase"/>
</dbReference>